<evidence type="ECO:0000313" key="1">
    <source>
        <dbReference type="EMBL" id="CAG6511867.1"/>
    </source>
</evidence>
<sequence length="116" mass="12351">MGFCSNLTTVSTFSEGSACSSSSWSSSPETYDDSSPCRLYRSSSLLELSAVSICSRIPLSTIGTSSRLCVLAFSSATLTNCCDSSPFRCVTPFVVMSYMKISCSSYSFLVTSSTTL</sequence>
<reference evidence="1" key="1">
    <citation type="submission" date="2021-05" db="EMBL/GenBank/DDBJ databases">
        <authorList>
            <person name="Alioto T."/>
            <person name="Alioto T."/>
            <person name="Gomez Garrido J."/>
        </authorList>
    </citation>
    <scope>NUCLEOTIDE SEQUENCE</scope>
</reference>
<proteinExistence type="predicted"/>
<dbReference type="EMBL" id="HBUE01164428">
    <property type="protein sequence ID" value="CAG6511867.1"/>
    <property type="molecule type" value="Transcribed_RNA"/>
</dbReference>
<protein>
    <submittedName>
        <fullName evidence="1">(northern house mosquito) hypothetical protein</fullName>
    </submittedName>
</protein>
<organism evidence="1">
    <name type="scientific">Culex pipiens</name>
    <name type="common">House mosquito</name>
    <dbReference type="NCBI Taxonomy" id="7175"/>
    <lineage>
        <taxon>Eukaryota</taxon>
        <taxon>Metazoa</taxon>
        <taxon>Ecdysozoa</taxon>
        <taxon>Arthropoda</taxon>
        <taxon>Hexapoda</taxon>
        <taxon>Insecta</taxon>
        <taxon>Pterygota</taxon>
        <taxon>Neoptera</taxon>
        <taxon>Endopterygota</taxon>
        <taxon>Diptera</taxon>
        <taxon>Nematocera</taxon>
        <taxon>Culicoidea</taxon>
        <taxon>Culicidae</taxon>
        <taxon>Culicinae</taxon>
        <taxon>Culicini</taxon>
        <taxon>Culex</taxon>
        <taxon>Culex</taxon>
    </lineage>
</organism>
<dbReference type="AlphaFoldDB" id="A0A8D8DL65"/>
<name>A0A8D8DL65_CULPI</name>
<accession>A0A8D8DL65</accession>
<dbReference type="EMBL" id="HBUE01269702">
    <property type="protein sequence ID" value="CAG6563308.1"/>
    <property type="molecule type" value="Transcribed_RNA"/>
</dbReference>